<keyword evidence="5" id="KW-0233">DNA recombination</keyword>
<organism evidence="6 7">
    <name type="scientific">Hydrogenophaga bisanensis</name>
    <dbReference type="NCBI Taxonomy" id="439611"/>
    <lineage>
        <taxon>Bacteria</taxon>
        <taxon>Pseudomonadati</taxon>
        <taxon>Pseudomonadota</taxon>
        <taxon>Betaproteobacteria</taxon>
        <taxon>Burkholderiales</taxon>
        <taxon>Comamonadaceae</taxon>
        <taxon>Hydrogenophaga</taxon>
    </lineage>
</organism>
<evidence type="ECO:0000256" key="1">
    <source>
        <dbReference type="ARBA" id="ARBA00004453"/>
    </source>
</evidence>
<evidence type="ECO:0000256" key="4">
    <source>
        <dbReference type="ARBA" id="ARBA00022490"/>
    </source>
</evidence>
<proteinExistence type="inferred from homology"/>
<evidence type="ECO:0000313" key="7">
    <source>
        <dbReference type="Proteomes" id="UP001596495"/>
    </source>
</evidence>
<keyword evidence="4" id="KW-0963">Cytoplasm</keyword>
<evidence type="ECO:0000256" key="3">
    <source>
        <dbReference type="ARBA" id="ARBA00022296"/>
    </source>
</evidence>
<dbReference type="NCBIfam" id="NF001464">
    <property type="entry name" value="PRK00321.1-5"/>
    <property type="match status" value="1"/>
</dbReference>
<gene>
    <name evidence="6" type="ORF">ACFQNJ_02220</name>
</gene>
<dbReference type="NCBIfam" id="NF001463">
    <property type="entry name" value="PRK00321.1-4"/>
    <property type="match status" value="1"/>
</dbReference>
<dbReference type="EMBL" id="JBHTBX010000001">
    <property type="protein sequence ID" value="MFC7433322.1"/>
    <property type="molecule type" value="Genomic_DNA"/>
</dbReference>
<accession>A0ABW2R5Z9</accession>
<dbReference type="Pfam" id="PF04381">
    <property type="entry name" value="RdgC"/>
    <property type="match status" value="1"/>
</dbReference>
<keyword evidence="7" id="KW-1185">Reference proteome</keyword>
<evidence type="ECO:0000313" key="6">
    <source>
        <dbReference type="EMBL" id="MFC7433322.1"/>
    </source>
</evidence>
<dbReference type="PANTHER" id="PTHR38103">
    <property type="entry name" value="RECOMBINATION-ASSOCIATED PROTEIN RDGC"/>
    <property type="match status" value="1"/>
</dbReference>
<dbReference type="RefSeq" id="WP_382253475.1">
    <property type="nucleotide sequence ID" value="NZ_JBHTBX010000001.1"/>
</dbReference>
<sequence length="346" mass="37473">MFKNVTLYRLQPGWAPTIDEMEAALDAARFSPCGATQDKSFGWIEPRGQAHGPLVESVNGQRILRFMIESKAVPGAVVRKKAQEAADHIEATTGRKPGKKETKALREDALLALLPQAFARQSQVWVWIDLENGWLVTDAGSQGKNDEIISALVRAFDGLALALLNTAMTPQTAMTQWLMAESSDEWPQGISVERECELKSHDEEKSVVKFTRHHLLTDEVRKHITEGKLPSRLALSWEGRIGFVMTESMQLKKVSFLEGVFDDRPAGSDEDPFDTDVALSTGELRQMIPALIEALGGELSPDTVTAASQSAAANAAPGSRPVGSGTVTVGKAAVPEAATADDTPPF</sequence>
<name>A0ABW2R5Z9_9BURK</name>
<dbReference type="PANTHER" id="PTHR38103:SF1">
    <property type="entry name" value="RECOMBINATION-ASSOCIATED PROTEIN RDGC"/>
    <property type="match status" value="1"/>
</dbReference>
<dbReference type="Proteomes" id="UP001596495">
    <property type="component" value="Unassembled WGS sequence"/>
</dbReference>
<comment type="subcellular location">
    <subcellularLocation>
        <location evidence="1">Cytoplasm</location>
        <location evidence="1">Nucleoid</location>
    </subcellularLocation>
</comment>
<evidence type="ECO:0000256" key="2">
    <source>
        <dbReference type="ARBA" id="ARBA00008657"/>
    </source>
</evidence>
<reference evidence="7" key="1">
    <citation type="journal article" date="2019" name="Int. J. Syst. Evol. Microbiol.">
        <title>The Global Catalogue of Microorganisms (GCM) 10K type strain sequencing project: providing services to taxonomists for standard genome sequencing and annotation.</title>
        <authorList>
            <consortium name="The Broad Institute Genomics Platform"/>
            <consortium name="The Broad Institute Genome Sequencing Center for Infectious Disease"/>
            <person name="Wu L."/>
            <person name="Ma J."/>
        </authorList>
    </citation>
    <scope>NUCLEOTIDE SEQUENCE [LARGE SCALE GENOMIC DNA]</scope>
    <source>
        <strain evidence="7">CCUG 54518</strain>
    </source>
</reference>
<comment type="caution">
    <text evidence="6">The sequence shown here is derived from an EMBL/GenBank/DDBJ whole genome shotgun (WGS) entry which is preliminary data.</text>
</comment>
<protein>
    <recommendedName>
        <fullName evidence="3">Recombination-associated protein RdgC</fullName>
    </recommendedName>
</protein>
<evidence type="ECO:0000256" key="5">
    <source>
        <dbReference type="ARBA" id="ARBA00023172"/>
    </source>
</evidence>
<dbReference type="InterPro" id="IPR007476">
    <property type="entry name" value="RdgC"/>
</dbReference>
<comment type="similarity">
    <text evidence="2">Belongs to the RdgC family.</text>
</comment>